<accession>A0A481Z3I9</accession>
<evidence type="ECO:0000259" key="1">
    <source>
        <dbReference type="Pfam" id="PF07498"/>
    </source>
</evidence>
<protein>
    <submittedName>
        <fullName evidence="2">Rho termination factor</fullName>
    </submittedName>
</protein>
<sequence>MYTVVKLRDMCKNNKIRGYSRLRKSELIDLLRENDIILDINSKYYKTESTTFYELPEDVIYEIMTHLMNRDIRSLGNINKCYIKLCNKLKDKLICDHADICECTTRRCCRCMDMRSDEDVLTEPVYIDGKGNVMPRKYMLGILRDTGYCNKCTSLTHKVKTTYKKLMI</sequence>
<dbReference type="EMBL" id="MK500455">
    <property type="protein sequence ID" value="QBK90024.1"/>
    <property type="molecule type" value="Genomic_DNA"/>
</dbReference>
<name>A0A481Z3I9_9VIRU</name>
<dbReference type="InterPro" id="IPR011112">
    <property type="entry name" value="Rho-like_N"/>
</dbReference>
<gene>
    <name evidence="2" type="ORF">LCPAC101_03090</name>
</gene>
<reference evidence="2" key="1">
    <citation type="journal article" date="2019" name="MBio">
        <title>Virus Genomes from Deep Sea Sediments Expand the Ocean Megavirome and Support Independent Origins of Viral Gigantism.</title>
        <authorList>
            <person name="Backstrom D."/>
            <person name="Yutin N."/>
            <person name="Jorgensen S.L."/>
            <person name="Dharamshi J."/>
            <person name="Homa F."/>
            <person name="Zaremba-Niedwiedzka K."/>
            <person name="Spang A."/>
            <person name="Wolf Y.I."/>
            <person name="Koonin E.V."/>
            <person name="Ettema T.J."/>
        </authorList>
    </citation>
    <scope>NUCLEOTIDE SEQUENCE</scope>
</reference>
<proteinExistence type="predicted"/>
<evidence type="ECO:0000313" key="2">
    <source>
        <dbReference type="EMBL" id="QBK90024.1"/>
    </source>
</evidence>
<dbReference type="Pfam" id="PF07498">
    <property type="entry name" value="Rho_N"/>
    <property type="match status" value="1"/>
</dbReference>
<dbReference type="GO" id="GO:0006353">
    <property type="term" value="P:DNA-templated transcription termination"/>
    <property type="evidence" value="ECO:0007669"/>
    <property type="project" value="InterPro"/>
</dbReference>
<organism evidence="2">
    <name type="scientific">Pithovirus LCPAC101</name>
    <dbReference type="NCBI Taxonomy" id="2506586"/>
    <lineage>
        <taxon>Viruses</taxon>
        <taxon>Pithoviruses</taxon>
    </lineage>
</organism>
<feature type="domain" description="Rho termination factor-like N-terminal" evidence="1">
    <location>
        <begin position="3"/>
        <end position="29"/>
    </location>
</feature>